<dbReference type="GO" id="GO:0005770">
    <property type="term" value="C:late endosome"/>
    <property type="evidence" value="ECO:0007669"/>
    <property type="project" value="TreeGrafter"/>
</dbReference>
<dbReference type="Proteomes" id="UP001165289">
    <property type="component" value="Unassembled WGS sequence"/>
</dbReference>
<dbReference type="InterPro" id="IPR005378">
    <property type="entry name" value="Vps35"/>
</dbReference>
<evidence type="ECO:0000256" key="8">
    <source>
        <dbReference type="ARBA" id="ARBA00023034"/>
    </source>
</evidence>
<dbReference type="PANTHER" id="PTHR11099">
    <property type="entry name" value="VACUOLAR SORTING PROTEIN 35"/>
    <property type="match status" value="1"/>
</dbReference>
<dbReference type="EMBL" id="JAKMXF010000111">
    <property type="protein sequence ID" value="KAI6657372.1"/>
    <property type="molecule type" value="Genomic_DNA"/>
</dbReference>
<name>A0AAV7K8H2_9METZ</name>
<keyword evidence="8" id="KW-0333">Golgi apparatus</keyword>
<evidence type="ECO:0000256" key="4">
    <source>
        <dbReference type="ARBA" id="ARBA00006536"/>
    </source>
</evidence>
<evidence type="ECO:0000256" key="3">
    <source>
        <dbReference type="ARBA" id="ARBA00004496"/>
    </source>
</evidence>
<comment type="similarity">
    <text evidence="4 10">Belongs to the VPS35 family.</text>
</comment>
<dbReference type="PIRSF" id="PIRSF009375">
    <property type="entry name" value="Retromer_Vps35"/>
    <property type="match status" value="1"/>
</dbReference>
<dbReference type="GO" id="GO:0000139">
    <property type="term" value="C:Golgi membrane"/>
    <property type="evidence" value="ECO:0007669"/>
    <property type="project" value="UniProtKB-SubCell"/>
</dbReference>
<evidence type="ECO:0000313" key="11">
    <source>
        <dbReference type="EMBL" id="KAI6657372.1"/>
    </source>
</evidence>
<dbReference type="AlphaFoldDB" id="A0AAV7K8H2"/>
<keyword evidence="5 10" id="KW-0813">Transport</keyword>
<sequence>MTTQGEPGSSLEDQEKLLDDAVRRVKRNAFDMKRCLDQSQVMDGVNHAGTMLDEMRTSLLSPKSYYMLYMNVSDELMHLSQFLVDEYGKGNRMPDLYELVQYCGNIVPRLYLLVTVGTAYIKVREGSRKNILRDLVEMCRGVQHPLRGLFLRNYLLQCTRLALPDTGQDKEQYGDGGVEDSIEFIHLNFGEMNKLWVRMQYQGHSREKEKREKERLELRVLVGTNLVRLSDLQGIDAECYKKQVLPGILDQVIQCRDPISQEYLLECVISVFPDEFHLQTLESILRTCQKLHERVAIRKIVVSLLERLIKFSENPDSGGIPSDILIFNIFSVEVSELIQNHKSVATVDGLAMLSSVLNLALTVYPKEISYVDQLLSFCLKCVESVPEADINNITLKELLKLLKVPIDAYNHVLTIIKLETYAPLMARLGYQHRKDLSVYLCQNLIDTGIEIPTPQEAEEFLGLIESLIKKQSDEPTGEIDPEDFSEEQNLVGQVVHRLVSPVNDQQYHVLTTAKKYFTEGGEERLRYTLPPLVFAAMKLVRRYYADKDADDKWEKKLQHIFQFISQIIHSISSAGLSELSLRLFIQAALSADRVHVETIAYEFVSQAFMIYEEEISDSKAQMSAITLLVGMLEQMGSLGEENHETLRSKCAVTSNKLLRKSNQCRAVALCSNLFWSGRIAESNAHLRDGQRVVECLRKALKIANQCMEAAAQVQLFIEVLNYYLYYYEKECESVTIQILEQLIRKINDSLPHLGANEEAEQIHKHFQLTIQHVVHRQKLSEGSTGGPNYAKLKII</sequence>
<dbReference type="InterPro" id="IPR042491">
    <property type="entry name" value="Vps35_C"/>
</dbReference>
<organism evidence="11 12">
    <name type="scientific">Oopsacas minuta</name>
    <dbReference type="NCBI Taxonomy" id="111878"/>
    <lineage>
        <taxon>Eukaryota</taxon>
        <taxon>Metazoa</taxon>
        <taxon>Porifera</taxon>
        <taxon>Hexactinellida</taxon>
        <taxon>Hexasterophora</taxon>
        <taxon>Lyssacinosida</taxon>
        <taxon>Leucopsacidae</taxon>
        <taxon>Oopsacas</taxon>
    </lineage>
</organism>
<comment type="function">
    <text evidence="10">Plays a role in vesicular protein sorting.</text>
</comment>
<gene>
    <name evidence="11" type="ORF">LOD99_120</name>
</gene>
<dbReference type="FunFam" id="1.25.40.660:FF:000003">
    <property type="entry name" value="Vacuolar protein sorting-associated protein 35"/>
    <property type="match status" value="1"/>
</dbReference>
<dbReference type="GO" id="GO:0042147">
    <property type="term" value="P:retrograde transport, endosome to Golgi"/>
    <property type="evidence" value="ECO:0007669"/>
    <property type="project" value="InterPro"/>
</dbReference>
<dbReference type="Gene3D" id="1.25.40.660">
    <property type="entry name" value="Vacuolar protein sorting-associated protein 35, helical subcomplex Vps35-C"/>
    <property type="match status" value="1"/>
</dbReference>
<comment type="caution">
    <text evidence="11">The sequence shown here is derived from an EMBL/GenBank/DDBJ whole genome shotgun (WGS) entry which is preliminary data.</text>
</comment>
<keyword evidence="12" id="KW-1185">Reference proteome</keyword>
<keyword evidence="7 10" id="KW-0653">Protein transport</keyword>
<proteinExistence type="inferred from homology"/>
<dbReference type="GO" id="GO:0005829">
    <property type="term" value="C:cytosol"/>
    <property type="evidence" value="ECO:0007669"/>
    <property type="project" value="GOC"/>
</dbReference>
<dbReference type="InterPro" id="IPR016024">
    <property type="entry name" value="ARM-type_fold"/>
</dbReference>
<reference evidence="11 12" key="1">
    <citation type="journal article" date="2023" name="BMC Biol.">
        <title>The compact genome of the sponge Oopsacas minuta (Hexactinellida) is lacking key metazoan core genes.</title>
        <authorList>
            <person name="Santini S."/>
            <person name="Schenkelaars Q."/>
            <person name="Jourda C."/>
            <person name="Duchesne M."/>
            <person name="Belahbib H."/>
            <person name="Rocher C."/>
            <person name="Selva M."/>
            <person name="Riesgo A."/>
            <person name="Vervoort M."/>
            <person name="Leys S.P."/>
            <person name="Kodjabachian L."/>
            <person name="Le Bivic A."/>
            <person name="Borchiellini C."/>
            <person name="Claverie J.M."/>
            <person name="Renard E."/>
        </authorList>
    </citation>
    <scope>NUCLEOTIDE SEQUENCE [LARGE SCALE GENOMIC DNA]</scope>
    <source>
        <strain evidence="11">SPO-2</strain>
    </source>
</reference>
<comment type="subcellular location">
    <subcellularLocation>
        <location evidence="3">Cytoplasm</location>
    </subcellularLocation>
    <subcellularLocation>
        <location evidence="2">Golgi apparatus membrane</location>
    </subcellularLocation>
    <subcellularLocation>
        <location evidence="1">Membrane</location>
        <topology evidence="1">Peripheral membrane protein</topology>
    </subcellularLocation>
</comment>
<dbReference type="GO" id="GO:0006886">
    <property type="term" value="P:intracellular protein transport"/>
    <property type="evidence" value="ECO:0007669"/>
    <property type="project" value="TreeGrafter"/>
</dbReference>
<evidence type="ECO:0000256" key="7">
    <source>
        <dbReference type="ARBA" id="ARBA00022927"/>
    </source>
</evidence>
<evidence type="ECO:0000256" key="1">
    <source>
        <dbReference type="ARBA" id="ARBA00004170"/>
    </source>
</evidence>
<evidence type="ECO:0000256" key="9">
    <source>
        <dbReference type="ARBA" id="ARBA00023136"/>
    </source>
</evidence>
<evidence type="ECO:0000256" key="6">
    <source>
        <dbReference type="ARBA" id="ARBA00022490"/>
    </source>
</evidence>
<accession>A0AAV7K8H2</accession>
<keyword evidence="9" id="KW-0472">Membrane</keyword>
<evidence type="ECO:0000313" key="12">
    <source>
        <dbReference type="Proteomes" id="UP001165289"/>
    </source>
</evidence>
<protein>
    <recommendedName>
        <fullName evidence="10">Vacuolar protein sorting-associated protein 35</fullName>
    </recommendedName>
</protein>
<keyword evidence="6" id="KW-0963">Cytoplasm</keyword>
<dbReference type="PANTHER" id="PTHR11099:SF0">
    <property type="entry name" value="VACUOLAR PROTEIN SORTING-ASSOCIATED PROTEIN 35"/>
    <property type="match status" value="1"/>
</dbReference>
<evidence type="ECO:0000256" key="2">
    <source>
        <dbReference type="ARBA" id="ARBA00004394"/>
    </source>
</evidence>
<dbReference type="SUPFAM" id="SSF48371">
    <property type="entry name" value="ARM repeat"/>
    <property type="match status" value="1"/>
</dbReference>
<dbReference type="GO" id="GO:0030906">
    <property type="term" value="C:retromer, cargo-selective complex"/>
    <property type="evidence" value="ECO:0007669"/>
    <property type="project" value="InterPro"/>
</dbReference>
<dbReference type="Pfam" id="PF03635">
    <property type="entry name" value="Vps35"/>
    <property type="match status" value="1"/>
</dbReference>
<evidence type="ECO:0000256" key="10">
    <source>
        <dbReference type="PIRNR" id="PIRNR009375"/>
    </source>
</evidence>
<evidence type="ECO:0000256" key="5">
    <source>
        <dbReference type="ARBA" id="ARBA00022448"/>
    </source>
</evidence>